<dbReference type="SUPFAM" id="SSF118001">
    <property type="entry name" value="YehU-like"/>
    <property type="match status" value="1"/>
</dbReference>
<accession>A1AS51</accession>
<organism evidence="2 3">
    <name type="scientific">Pelobacter propionicus (strain DSM 2379 / NBRC 103807 / OttBd1)</name>
    <dbReference type="NCBI Taxonomy" id="338966"/>
    <lineage>
        <taxon>Bacteria</taxon>
        <taxon>Pseudomonadati</taxon>
        <taxon>Thermodesulfobacteriota</taxon>
        <taxon>Desulfuromonadia</taxon>
        <taxon>Desulfuromonadales</taxon>
        <taxon>Desulfuromonadaceae</taxon>
        <taxon>Pelobacter</taxon>
    </lineage>
</organism>
<evidence type="ECO:0000313" key="2">
    <source>
        <dbReference type="EMBL" id="ABL00172.1"/>
    </source>
</evidence>
<protein>
    <recommendedName>
        <fullName evidence="4">YheU family protein</fullName>
    </recommendedName>
</protein>
<dbReference type="Pfam" id="PF06794">
    <property type="entry name" value="UPF0270"/>
    <property type="match status" value="1"/>
</dbReference>
<comment type="similarity">
    <text evidence="1">Belongs to the UPF0270 family.</text>
</comment>
<evidence type="ECO:0008006" key="4">
    <source>
        <dbReference type="Google" id="ProtNLM"/>
    </source>
</evidence>
<dbReference type="InterPro" id="IPR010648">
    <property type="entry name" value="UPF0270"/>
</dbReference>
<evidence type="ECO:0000256" key="1">
    <source>
        <dbReference type="ARBA" id="ARBA00006450"/>
    </source>
</evidence>
<proteinExistence type="inferred from homology"/>
<dbReference type="STRING" id="338966.Ppro_2567"/>
<dbReference type="EMBL" id="CP000482">
    <property type="protein sequence ID" value="ABL00172.1"/>
    <property type="molecule type" value="Genomic_DNA"/>
</dbReference>
<keyword evidence="3" id="KW-1185">Reference proteome</keyword>
<dbReference type="eggNOG" id="COG3089">
    <property type="taxonomic scope" value="Bacteria"/>
</dbReference>
<gene>
    <name evidence="2" type="ordered locus">Ppro_2567</name>
</gene>
<dbReference type="RefSeq" id="WP_011736426.1">
    <property type="nucleotide sequence ID" value="NC_008609.1"/>
</dbReference>
<dbReference type="KEGG" id="ppd:Ppro_2567"/>
<dbReference type="AlphaFoldDB" id="A1AS51"/>
<reference evidence="2 3" key="1">
    <citation type="submission" date="2006-10" db="EMBL/GenBank/DDBJ databases">
        <title>Complete sequence of chromosome of Pelobacter propionicus DSM 2379.</title>
        <authorList>
            <consortium name="US DOE Joint Genome Institute"/>
            <person name="Copeland A."/>
            <person name="Lucas S."/>
            <person name="Lapidus A."/>
            <person name="Barry K."/>
            <person name="Detter J.C."/>
            <person name="Glavina del Rio T."/>
            <person name="Hammon N."/>
            <person name="Israni S."/>
            <person name="Dalin E."/>
            <person name="Tice H."/>
            <person name="Pitluck S."/>
            <person name="Saunders E."/>
            <person name="Brettin T."/>
            <person name="Bruce D."/>
            <person name="Han C."/>
            <person name="Tapia R."/>
            <person name="Schmutz J."/>
            <person name="Larimer F."/>
            <person name="Land M."/>
            <person name="Hauser L."/>
            <person name="Kyrpides N."/>
            <person name="Kim E."/>
            <person name="Lovley D."/>
            <person name="Richardson P."/>
        </authorList>
    </citation>
    <scope>NUCLEOTIDE SEQUENCE [LARGE SCALE GENOMIC DNA]</scope>
    <source>
        <strain evidence="3">DSM 2379 / NBRC 103807 / OttBd1</strain>
    </source>
</reference>
<dbReference type="Proteomes" id="UP000006732">
    <property type="component" value="Chromosome"/>
</dbReference>
<dbReference type="HOGENOM" id="CLU_186759_0_0_7"/>
<dbReference type="Gene3D" id="1.10.10.610">
    <property type="entry name" value="YehU-like"/>
    <property type="match status" value="1"/>
</dbReference>
<dbReference type="InterPro" id="IPR036685">
    <property type="entry name" value="YehU-like_sf"/>
</dbReference>
<name>A1AS51_PELPD</name>
<evidence type="ECO:0000313" key="3">
    <source>
        <dbReference type="Proteomes" id="UP000006732"/>
    </source>
</evidence>
<sequence length="81" mass="9597">MHSRDEVTGEEPLEIPLERISPETLARMLEEFVTRDWCEPANGEYTLEQKVEQVLRQLRDRQAMIVFDQASETWNIIPRQP</sequence>